<reference evidence="2" key="1">
    <citation type="submission" date="2023-05" db="EMBL/GenBank/DDBJ databases">
        <title>Genome and transcriptome analyses reveal genes involved in the formation of fine ridges on petal epidermal cells in Hibiscus trionum.</title>
        <authorList>
            <person name="Koshimizu S."/>
            <person name="Masuda S."/>
            <person name="Ishii T."/>
            <person name="Shirasu K."/>
            <person name="Hoshino A."/>
            <person name="Arita M."/>
        </authorList>
    </citation>
    <scope>NUCLEOTIDE SEQUENCE</scope>
    <source>
        <strain evidence="2">Hamamatsu line</strain>
    </source>
</reference>
<evidence type="ECO:0000313" key="2">
    <source>
        <dbReference type="EMBL" id="GMI79174.1"/>
    </source>
</evidence>
<feature type="transmembrane region" description="Helical" evidence="1">
    <location>
        <begin position="427"/>
        <end position="454"/>
    </location>
</feature>
<gene>
    <name evidence="2" type="ORF">HRI_001586700</name>
</gene>
<dbReference type="AlphaFoldDB" id="A0A9W7LVZ0"/>
<dbReference type="InterPro" id="IPR004158">
    <property type="entry name" value="DUF247_pln"/>
</dbReference>
<keyword evidence="3" id="KW-1185">Reference proteome</keyword>
<dbReference type="OrthoDB" id="973861at2759"/>
<dbReference type="PANTHER" id="PTHR31170">
    <property type="entry name" value="BNAC04G53230D PROTEIN"/>
    <property type="match status" value="1"/>
</dbReference>
<evidence type="ECO:0000313" key="3">
    <source>
        <dbReference type="Proteomes" id="UP001165190"/>
    </source>
</evidence>
<keyword evidence="1" id="KW-0472">Membrane</keyword>
<keyword evidence="1" id="KW-1133">Transmembrane helix</keyword>
<accession>A0A9W7LVZ0</accession>
<organism evidence="2 3">
    <name type="scientific">Hibiscus trionum</name>
    <name type="common">Flower of an hour</name>
    <dbReference type="NCBI Taxonomy" id="183268"/>
    <lineage>
        <taxon>Eukaryota</taxon>
        <taxon>Viridiplantae</taxon>
        <taxon>Streptophyta</taxon>
        <taxon>Embryophyta</taxon>
        <taxon>Tracheophyta</taxon>
        <taxon>Spermatophyta</taxon>
        <taxon>Magnoliopsida</taxon>
        <taxon>eudicotyledons</taxon>
        <taxon>Gunneridae</taxon>
        <taxon>Pentapetalae</taxon>
        <taxon>rosids</taxon>
        <taxon>malvids</taxon>
        <taxon>Malvales</taxon>
        <taxon>Malvaceae</taxon>
        <taxon>Malvoideae</taxon>
        <taxon>Hibiscus</taxon>
    </lineage>
</organism>
<comment type="caution">
    <text evidence="2">The sequence shown here is derived from an EMBL/GenBank/DDBJ whole genome shotgun (WGS) entry which is preliminary data.</text>
</comment>
<sequence length="459" mass="53200">MAGGDTGTDVEKILQTKLDEVSPESKATTPSPFIFKAPRELRRVNEGAFDPQIISIGPYHHSKPHLKAMEIHKVRYLHSLLQQHGGLELESYIAAYMEIEQEVRNCYAEHDDRLSPAEFGAIMVLDALFVVQLICKFTDRISRVVDDEDDYLFKQNLNLSFIAQDLLLLENQLPFILLQMYAADMTTPDGYSFGRQAFNFFSFTQPRLRMRYNEIGGPEHLLGLVHYTWIQVPMKYVVDRNIWFLMYHFKIKQQAEEIRKDLGVRQTGKGECDYISSATELSERGIRFRQGEGNCLFDIRFEHRTLFIPTLIVDHDTERIIRNLIAYEQFKDDVTSIVMDYARFIDCLVNYAADVALLCDHGVIINRLGSNEDVANMINKLNNYVYLSTNNFTYSQIFDRVNERCRQPWNLWKVNLRQTYFNTPWDWVLASIAAAALLLLLSFLQTIFSVLAYFKQGAS</sequence>
<dbReference type="EMBL" id="BSYR01000016">
    <property type="protein sequence ID" value="GMI79174.1"/>
    <property type="molecule type" value="Genomic_DNA"/>
</dbReference>
<name>A0A9W7LVZ0_HIBTR</name>
<proteinExistence type="predicted"/>
<protein>
    <submittedName>
        <fullName evidence="2">Uncharacterized protein</fullName>
    </submittedName>
</protein>
<keyword evidence="1" id="KW-0812">Transmembrane</keyword>
<evidence type="ECO:0000256" key="1">
    <source>
        <dbReference type="SAM" id="Phobius"/>
    </source>
</evidence>
<dbReference type="Proteomes" id="UP001165190">
    <property type="component" value="Unassembled WGS sequence"/>
</dbReference>
<dbReference type="PANTHER" id="PTHR31170:SF17">
    <property type="match status" value="1"/>
</dbReference>
<dbReference type="Pfam" id="PF03140">
    <property type="entry name" value="DUF247"/>
    <property type="match status" value="1"/>
</dbReference>